<keyword evidence="4" id="KW-0812">Transmembrane</keyword>
<evidence type="ECO:0000256" key="4">
    <source>
        <dbReference type="ARBA" id="ARBA00022692"/>
    </source>
</evidence>
<gene>
    <name evidence="13" type="ORF">FSB_LOCUS56280</name>
</gene>
<evidence type="ECO:0000256" key="11">
    <source>
        <dbReference type="PROSITE-ProRule" id="PRU10141"/>
    </source>
</evidence>
<dbReference type="Gene3D" id="1.10.510.10">
    <property type="entry name" value="Transferase(Phosphotransferase) domain 1"/>
    <property type="match status" value="1"/>
</dbReference>
<evidence type="ECO:0000313" key="13">
    <source>
        <dbReference type="EMBL" id="SPD28398.1"/>
    </source>
</evidence>
<accession>A0A2N9IV30</accession>
<dbReference type="InterPro" id="IPR045874">
    <property type="entry name" value="LRK10/LRL21-25-like"/>
</dbReference>
<dbReference type="InterPro" id="IPR001245">
    <property type="entry name" value="Ser-Thr/Tyr_kinase_cat_dom"/>
</dbReference>
<protein>
    <recommendedName>
        <fullName evidence="12">Protein kinase domain-containing protein</fullName>
    </recommendedName>
</protein>
<dbReference type="InterPro" id="IPR011009">
    <property type="entry name" value="Kinase-like_dom_sf"/>
</dbReference>
<dbReference type="PROSITE" id="PS00107">
    <property type="entry name" value="PROTEIN_KINASE_ATP"/>
    <property type="match status" value="1"/>
</dbReference>
<dbReference type="Gene3D" id="3.30.200.20">
    <property type="entry name" value="Phosphorylase Kinase, domain 1"/>
    <property type="match status" value="1"/>
</dbReference>
<evidence type="ECO:0000256" key="2">
    <source>
        <dbReference type="ARBA" id="ARBA00022527"/>
    </source>
</evidence>
<evidence type="ECO:0000256" key="7">
    <source>
        <dbReference type="ARBA" id="ARBA00022840"/>
    </source>
</evidence>
<feature type="binding site" evidence="11">
    <location>
        <position position="47"/>
    </location>
    <ligand>
        <name>ATP</name>
        <dbReference type="ChEBI" id="CHEBI:30616"/>
    </ligand>
</feature>
<keyword evidence="8" id="KW-1133">Transmembrane helix</keyword>
<keyword evidence="3" id="KW-0808">Transferase</keyword>
<evidence type="ECO:0000256" key="6">
    <source>
        <dbReference type="ARBA" id="ARBA00022741"/>
    </source>
</evidence>
<dbReference type="GO" id="GO:0004674">
    <property type="term" value="F:protein serine/threonine kinase activity"/>
    <property type="evidence" value="ECO:0007669"/>
    <property type="project" value="UniProtKB-KW"/>
</dbReference>
<dbReference type="GO" id="GO:0016020">
    <property type="term" value="C:membrane"/>
    <property type="evidence" value="ECO:0007669"/>
    <property type="project" value="UniProtKB-SubCell"/>
</dbReference>
<organism evidence="13">
    <name type="scientific">Fagus sylvatica</name>
    <name type="common">Beechnut</name>
    <dbReference type="NCBI Taxonomy" id="28930"/>
    <lineage>
        <taxon>Eukaryota</taxon>
        <taxon>Viridiplantae</taxon>
        <taxon>Streptophyta</taxon>
        <taxon>Embryophyta</taxon>
        <taxon>Tracheophyta</taxon>
        <taxon>Spermatophyta</taxon>
        <taxon>Magnoliopsida</taxon>
        <taxon>eudicotyledons</taxon>
        <taxon>Gunneridae</taxon>
        <taxon>Pentapetalae</taxon>
        <taxon>rosids</taxon>
        <taxon>fabids</taxon>
        <taxon>Fagales</taxon>
        <taxon>Fagaceae</taxon>
        <taxon>Fagus</taxon>
    </lineage>
</organism>
<keyword evidence="7 11" id="KW-0067">ATP-binding</keyword>
<dbReference type="InterPro" id="IPR000719">
    <property type="entry name" value="Prot_kinase_dom"/>
</dbReference>
<evidence type="ECO:0000259" key="12">
    <source>
        <dbReference type="PROSITE" id="PS50011"/>
    </source>
</evidence>
<keyword evidence="9" id="KW-0472">Membrane</keyword>
<keyword evidence="5" id="KW-0732">Signal</keyword>
<keyword evidence="2" id="KW-0418">Kinase</keyword>
<keyword evidence="6 11" id="KW-0547">Nucleotide-binding</keyword>
<dbReference type="InterPro" id="IPR017441">
    <property type="entry name" value="Protein_kinase_ATP_BS"/>
</dbReference>
<dbReference type="GO" id="GO:0005524">
    <property type="term" value="F:ATP binding"/>
    <property type="evidence" value="ECO:0007669"/>
    <property type="project" value="UniProtKB-UniRule"/>
</dbReference>
<comment type="subcellular location">
    <subcellularLocation>
        <location evidence="1">Membrane</location>
        <topology evidence="1">Single-pass type I membrane protein</topology>
    </subcellularLocation>
</comment>
<evidence type="ECO:0000256" key="10">
    <source>
        <dbReference type="ARBA" id="ARBA00023180"/>
    </source>
</evidence>
<evidence type="ECO:0000256" key="5">
    <source>
        <dbReference type="ARBA" id="ARBA00022729"/>
    </source>
</evidence>
<dbReference type="FunFam" id="3.30.200.20:FF:000178">
    <property type="entry name" value="serine/threonine-protein kinase PBS1-like"/>
    <property type="match status" value="1"/>
</dbReference>
<reference evidence="13" key="1">
    <citation type="submission" date="2018-02" db="EMBL/GenBank/DDBJ databases">
        <authorList>
            <person name="Cohen D.B."/>
            <person name="Kent A.D."/>
        </authorList>
    </citation>
    <scope>NUCLEOTIDE SEQUENCE</scope>
</reference>
<name>A0A2N9IV30_FAGSY</name>
<proteinExistence type="predicted"/>
<feature type="domain" description="Protein kinase" evidence="12">
    <location>
        <begin position="1"/>
        <end position="217"/>
    </location>
</feature>
<dbReference type="AlphaFoldDB" id="A0A2N9IV30"/>
<dbReference type="Pfam" id="PF07714">
    <property type="entry name" value="PK_Tyr_Ser-Thr"/>
    <property type="match status" value="1"/>
</dbReference>
<keyword evidence="10" id="KW-0325">Glycoprotein</keyword>
<evidence type="ECO:0000256" key="9">
    <source>
        <dbReference type="ARBA" id="ARBA00023136"/>
    </source>
</evidence>
<dbReference type="PROSITE" id="PS50011">
    <property type="entry name" value="PROTEIN_KINASE_DOM"/>
    <property type="match status" value="1"/>
</dbReference>
<evidence type="ECO:0000256" key="8">
    <source>
        <dbReference type="ARBA" id="ARBA00022989"/>
    </source>
</evidence>
<dbReference type="EMBL" id="OIVN01006229">
    <property type="protein sequence ID" value="SPD28398.1"/>
    <property type="molecule type" value="Genomic_DNA"/>
</dbReference>
<dbReference type="PANTHER" id="PTHR27009">
    <property type="entry name" value="RUST RESISTANCE KINASE LR10-RELATED"/>
    <property type="match status" value="1"/>
</dbReference>
<dbReference type="SUPFAM" id="SSF56112">
    <property type="entry name" value="Protein kinase-like (PK-like)"/>
    <property type="match status" value="1"/>
</dbReference>
<evidence type="ECO:0000256" key="3">
    <source>
        <dbReference type="ARBA" id="ARBA00022679"/>
    </source>
</evidence>
<sequence length="279" mass="31786">MEREKPTRFTSQQLRIATDNFTNLLGSGGFGKVYKGIFSNGSIVAVKVLYGNSDKKIEEQFKAEVSTIGRVHHFSLIRLYGFCFENHLRALVYEENTHITMTGGRGTPGYAAPEMWMPYPITHKCDVYSFGMLLFEIIGKRKNMDDNLPESQEWFPRWVWKKFECGELGELTIVCGVEEKYKETAERMMKVAFWCVQLRPESRPLMSVVGKMLEGALEIPTPLNPFQHMLDVTTCANVPAHPTQTVSTFDSEYSTQMSFVCATPVMRKYEIEIASTKLG</sequence>
<keyword evidence="2" id="KW-0723">Serine/threonine-protein kinase</keyword>
<evidence type="ECO:0000256" key="1">
    <source>
        <dbReference type="ARBA" id="ARBA00004479"/>
    </source>
</evidence>